<organism evidence="1 2">
    <name type="scientific">Neorhizobium alkalisoli</name>
    <dbReference type="NCBI Taxonomy" id="528178"/>
    <lineage>
        <taxon>Bacteria</taxon>
        <taxon>Pseudomonadati</taxon>
        <taxon>Pseudomonadota</taxon>
        <taxon>Alphaproteobacteria</taxon>
        <taxon>Hyphomicrobiales</taxon>
        <taxon>Rhizobiaceae</taxon>
        <taxon>Rhizobium/Agrobacterium group</taxon>
        <taxon>Neorhizobium</taxon>
    </lineage>
</organism>
<accession>A0A561Q7Y5</accession>
<dbReference type="AlphaFoldDB" id="A0A561Q7Y5"/>
<keyword evidence="2" id="KW-1185">Reference proteome</keyword>
<comment type="caution">
    <text evidence="1">The sequence shown here is derived from an EMBL/GenBank/DDBJ whole genome shotgun (WGS) entry which is preliminary data.</text>
</comment>
<evidence type="ECO:0000313" key="2">
    <source>
        <dbReference type="Proteomes" id="UP000320653"/>
    </source>
</evidence>
<evidence type="ECO:0000313" key="1">
    <source>
        <dbReference type="EMBL" id="TWF46465.1"/>
    </source>
</evidence>
<name>A0A561Q7Y5_9HYPH</name>
<dbReference type="Proteomes" id="UP000320653">
    <property type="component" value="Unassembled WGS sequence"/>
</dbReference>
<sequence length="34" mass="3608">MPQSQTWLILQVARGFSAGVLTMFGKLAEGKANG</sequence>
<reference evidence="1 2" key="1">
    <citation type="submission" date="2019-06" db="EMBL/GenBank/DDBJ databases">
        <title>Sorghum-associated microbial communities from plants grown in Nebraska, USA.</title>
        <authorList>
            <person name="Schachtman D."/>
        </authorList>
    </citation>
    <scope>NUCLEOTIDE SEQUENCE [LARGE SCALE GENOMIC DNA]</scope>
    <source>
        <strain evidence="1 2">1225</strain>
    </source>
</reference>
<gene>
    <name evidence="1" type="ORF">FHW37_11434</name>
</gene>
<protein>
    <submittedName>
        <fullName evidence="1">Uncharacterized protein</fullName>
    </submittedName>
</protein>
<proteinExistence type="predicted"/>
<dbReference type="EMBL" id="VIWP01000014">
    <property type="protein sequence ID" value="TWF46465.1"/>
    <property type="molecule type" value="Genomic_DNA"/>
</dbReference>